<dbReference type="GO" id="GO:0003676">
    <property type="term" value="F:nucleic acid binding"/>
    <property type="evidence" value="ECO:0007669"/>
    <property type="project" value="InterPro"/>
</dbReference>
<dbReference type="InterPro" id="IPR001650">
    <property type="entry name" value="Helicase_C-like"/>
</dbReference>
<dbReference type="SMART" id="SM00487">
    <property type="entry name" value="DEXDc"/>
    <property type="match status" value="1"/>
</dbReference>
<dbReference type="InterPro" id="IPR014001">
    <property type="entry name" value="Helicase_ATP-bd"/>
</dbReference>
<dbReference type="PANTHER" id="PTHR44533:SF4">
    <property type="entry name" value="DEAD_H RNA HELICASE, PUTATIVE-RELATED"/>
    <property type="match status" value="1"/>
</dbReference>
<evidence type="ECO:0000256" key="3">
    <source>
        <dbReference type="ARBA" id="ARBA00022806"/>
    </source>
</evidence>
<dbReference type="GO" id="GO:0004386">
    <property type="term" value="F:helicase activity"/>
    <property type="evidence" value="ECO:0007669"/>
    <property type="project" value="UniProtKB-KW"/>
</dbReference>
<organism evidence="8 9">
    <name type="scientific">Spizellomyces punctatus (strain DAOM BR117)</name>
    <dbReference type="NCBI Taxonomy" id="645134"/>
    <lineage>
        <taxon>Eukaryota</taxon>
        <taxon>Fungi</taxon>
        <taxon>Fungi incertae sedis</taxon>
        <taxon>Chytridiomycota</taxon>
        <taxon>Chytridiomycota incertae sedis</taxon>
        <taxon>Chytridiomycetes</taxon>
        <taxon>Spizellomycetales</taxon>
        <taxon>Spizellomycetaceae</taxon>
        <taxon>Spizellomyces</taxon>
    </lineage>
</organism>
<dbReference type="FunCoup" id="A0A0L0HG97">
    <property type="interactions" value="287"/>
</dbReference>
<accession>A0A0L0HG97</accession>
<feature type="compositionally biased region" description="Basic and acidic residues" evidence="5">
    <location>
        <begin position="706"/>
        <end position="722"/>
    </location>
</feature>
<dbReference type="Proteomes" id="UP000053201">
    <property type="component" value="Unassembled WGS sequence"/>
</dbReference>
<evidence type="ECO:0000256" key="1">
    <source>
        <dbReference type="ARBA" id="ARBA00022741"/>
    </source>
</evidence>
<dbReference type="GO" id="GO:0005737">
    <property type="term" value="C:cytoplasm"/>
    <property type="evidence" value="ECO:0007669"/>
    <property type="project" value="TreeGrafter"/>
</dbReference>
<keyword evidence="1" id="KW-0547">Nucleotide-binding</keyword>
<evidence type="ECO:0008006" key="10">
    <source>
        <dbReference type="Google" id="ProtNLM"/>
    </source>
</evidence>
<dbReference type="InterPro" id="IPR059032">
    <property type="entry name" value="WHD_DDX60"/>
</dbReference>
<dbReference type="GO" id="GO:0016787">
    <property type="term" value="F:hydrolase activity"/>
    <property type="evidence" value="ECO:0007669"/>
    <property type="project" value="UniProtKB-KW"/>
</dbReference>
<dbReference type="VEuPathDB" id="FungiDB:SPPG_04434"/>
<dbReference type="Pfam" id="PF23002">
    <property type="entry name" value="PIN-like_DDX60"/>
    <property type="match status" value="1"/>
</dbReference>
<feature type="domain" description="Helicase ATP-binding" evidence="6">
    <location>
        <begin position="801"/>
        <end position="971"/>
    </location>
</feature>
<dbReference type="InParanoid" id="A0A0L0HG97"/>
<dbReference type="GO" id="GO:0005524">
    <property type="term" value="F:ATP binding"/>
    <property type="evidence" value="ECO:0007669"/>
    <property type="project" value="UniProtKB-KW"/>
</dbReference>
<keyword evidence="2" id="KW-0378">Hydrolase</keyword>
<dbReference type="EMBL" id="KQ257456">
    <property type="protein sequence ID" value="KND00093.1"/>
    <property type="molecule type" value="Genomic_DNA"/>
</dbReference>
<reference evidence="8 9" key="1">
    <citation type="submission" date="2009-08" db="EMBL/GenBank/DDBJ databases">
        <title>The Genome Sequence of Spizellomyces punctatus strain DAOM BR117.</title>
        <authorList>
            <consortium name="The Broad Institute Genome Sequencing Platform"/>
            <person name="Russ C."/>
            <person name="Cuomo C."/>
            <person name="Shea T."/>
            <person name="Young S.K."/>
            <person name="Zeng Q."/>
            <person name="Koehrsen M."/>
            <person name="Haas B."/>
            <person name="Borodovsky M."/>
            <person name="Guigo R."/>
            <person name="Alvarado L."/>
            <person name="Berlin A."/>
            <person name="Bochicchio J."/>
            <person name="Borenstein D."/>
            <person name="Chapman S."/>
            <person name="Chen Z."/>
            <person name="Engels R."/>
            <person name="Freedman E."/>
            <person name="Gellesch M."/>
            <person name="Goldberg J."/>
            <person name="Griggs A."/>
            <person name="Gujja S."/>
            <person name="Heiman D."/>
            <person name="Hepburn T."/>
            <person name="Howarth C."/>
            <person name="Jen D."/>
            <person name="Larson L."/>
            <person name="Lewis B."/>
            <person name="Mehta T."/>
            <person name="Park D."/>
            <person name="Pearson M."/>
            <person name="Roberts A."/>
            <person name="Saif S."/>
            <person name="Shenoy N."/>
            <person name="Sisk P."/>
            <person name="Stolte C."/>
            <person name="Sykes S."/>
            <person name="Thomson T."/>
            <person name="Walk T."/>
            <person name="White J."/>
            <person name="Yandava C."/>
            <person name="Burger G."/>
            <person name="Gray M.W."/>
            <person name="Holland P.W.H."/>
            <person name="King N."/>
            <person name="Lang F.B.F."/>
            <person name="Roger A.J."/>
            <person name="Ruiz-Trillo I."/>
            <person name="Lander E."/>
            <person name="Nusbaum C."/>
        </authorList>
    </citation>
    <scope>NUCLEOTIDE SEQUENCE [LARGE SCALE GENOMIC DNA]</scope>
    <source>
        <strain evidence="8 9">DAOM BR117</strain>
    </source>
</reference>
<dbReference type="STRING" id="645134.A0A0L0HG97"/>
<dbReference type="InterPro" id="IPR055124">
    <property type="entry name" value="PIN-like_DDX60"/>
</dbReference>
<protein>
    <recommendedName>
        <fullName evidence="10">P-loop containing nucleoside triphosphate hydrolase protein</fullName>
    </recommendedName>
</protein>
<dbReference type="RefSeq" id="XP_016608132.1">
    <property type="nucleotide sequence ID" value="XM_016752670.1"/>
</dbReference>
<dbReference type="SUPFAM" id="SSF52540">
    <property type="entry name" value="P-loop containing nucleoside triphosphate hydrolases"/>
    <property type="match status" value="1"/>
</dbReference>
<evidence type="ECO:0000256" key="5">
    <source>
        <dbReference type="SAM" id="MobiDB-lite"/>
    </source>
</evidence>
<dbReference type="InterPro" id="IPR011545">
    <property type="entry name" value="DEAD/DEAH_box_helicase_dom"/>
</dbReference>
<feature type="compositionally biased region" description="Acidic residues" evidence="5">
    <location>
        <begin position="1731"/>
        <end position="1745"/>
    </location>
</feature>
<dbReference type="OMA" id="GYFHRLC"/>
<dbReference type="PROSITE" id="PS51194">
    <property type="entry name" value="HELICASE_CTER"/>
    <property type="match status" value="1"/>
</dbReference>
<dbReference type="PROSITE" id="PS51192">
    <property type="entry name" value="HELICASE_ATP_BIND_1"/>
    <property type="match status" value="1"/>
</dbReference>
<dbReference type="FunFam" id="3.40.50.300:FF:001039">
    <property type="entry name" value="ATP-dependent RNA helicase DDX60"/>
    <property type="match status" value="1"/>
</dbReference>
<proteinExistence type="predicted"/>
<dbReference type="InterPro" id="IPR027417">
    <property type="entry name" value="P-loop_NTPase"/>
</dbReference>
<name>A0A0L0HG97_SPIPD</name>
<dbReference type="Pfam" id="PF00271">
    <property type="entry name" value="Helicase_C"/>
    <property type="match status" value="1"/>
</dbReference>
<evidence type="ECO:0000256" key="4">
    <source>
        <dbReference type="ARBA" id="ARBA00022840"/>
    </source>
</evidence>
<evidence type="ECO:0000259" key="6">
    <source>
        <dbReference type="PROSITE" id="PS51192"/>
    </source>
</evidence>
<gene>
    <name evidence="8" type="ORF">SPPG_04434</name>
</gene>
<keyword evidence="3" id="KW-0347">Helicase</keyword>
<dbReference type="OrthoDB" id="2320933at2759"/>
<feature type="region of interest" description="Disordered" evidence="5">
    <location>
        <begin position="699"/>
        <end position="727"/>
    </location>
</feature>
<keyword evidence="9" id="KW-1185">Reference proteome</keyword>
<evidence type="ECO:0000313" key="9">
    <source>
        <dbReference type="Proteomes" id="UP000053201"/>
    </source>
</evidence>
<evidence type="ECO:0000256" key="2">
    <source>
        <dbReference type="ARBA" id="ARBA00022801"/>
    </source>
</evidence>
<feature type="region of interest" description="Disordered" evidence="5">
    <location>
        <begin position="1208"/>
        <end position="1228"/>
    </location>
</feature>
<feature type="region of interest" description="Disordered" evidence="5">
    <location>
        <begin position="1726"/>
        <end position="1749"/>
    </location>
</feature>
<dbReference type="SMART" id="SM00490">
    <property type="entry name" value="HELICc"/>
    <property type="match status" value="1"/>
</dbReference>
<evidence type="ECO:0000313" key="8">
    <source>
        <dbReference type="EMBL" id="KND00093.1"/>
    </source>
</evidence>
<evidence type="ECO:0000259" key="7">
    <source>
        <dbReference type="PROSITE" id="PS51194"/>
    </source>
</evidence>
<feature type="domain" description="Helicase C-terminal" evidence="7">
    <location>
        <begin position="1251"/>
        <end position="1401"/>
    </location>
</feature>
<sequence>MSFANTTQWYLDLRPVYVDVIGDFAGTELFVVDGDTLVCLALHSASDIRSSEADSIQALHCLYAAELFLKKLLDAKSNFELAFFNDRKRVCTATSKTGQPKDVHCRQFIREIIIRHLRNNTNVAVNVFESVFSEDWANYVEAKKPYFIMTDDGTAVSVDADEPNEHDDAQRRMMLESMWMFLHQGLTVTLMSEDMFRDNKIVSFVFHTSLRFMQASDPAVHKKAFLRARRRLEAAIAKRVNQVASKDANETNMAAMTPDAPIVGQILSVILPGLDVFQQDLAKIFLIHSLLLPTIPLELRARREASLPFDLKHMASLDNFLTGFYMTATNLVTNADSTNDVMDIVDERLFKSLLLEIIAKFHDSSAASPKDWIGDLPQVGKAEETYKVITPDDDTSTLWDLMALQEAARTSPVEYAIHVSTSTESNEAILPLLPYNQPYLMHRLPDLPTAVIDTSINDSVFDSQVIPNYEKHHWHVHKPLPSLKKPASGGRVFSAQKKTGIARKSEQGHAYSIQKYASSLTGASGRILKPKTIIVQPHGHQPTTSKGNSGAKASGKKKSGKADDIRAANDARLQAGKEEAARKKWTIIRDMIERIENIDTQRIELERAIAKVDTPSSLAEEQNLYLVMILLKKWATFCIGANGEETTHDRKEEGMPVLVQIFKLCRQIITSTASTKATVAEALNVLEVVGLLEPGARSMSPKVKAKSSDKIKKGSSTKERSAAKKGSAKLDGIHGALAEDDQLSFKFMYPRRPTNISWLKSHHSLARFQMLHYGSHMDRTMGSAPDPRVDFLPDEWQRKVLDKIDANESVFVVAPTSAGKTFIAFYAIEKVLRESDDGVVVYVAPTKALVNQIAAEISARFSKVYKHPGRTVWAVHTRDYRIHEPLKCQVLITVPHILQILMLQPDVSAEWTPRLRRIIFDEIHSISNLDGGLIWEQNLILSPSPIVALSATVGNPTEFSQWLEAVQTAKGHKLEMVRHAHRYSDLRKFVYLPLNLPKFTRLDEDSSERGTSLCHLHPVAALSLGATTIPDDLHLEPFECLQLYETMASEQRGEGAELLSKLKPEEYFGHKYIKKSDIIQYQNELKAILQSWMEMPGARNSRPYSRVMDRMTEKLRATWETCRSAIGEEPIGLKFALKNVIALCHDLHRNGKLPAILFNYSRDNVEQLGLRIWAELKKAEKKYKRTSPEWKAKIKAWKAWKAAEAVRQAAQEKQARAQTRSEDADNLPDSDMGWESTFDPDAPLAAFSFAGLKSSLSPSEIDAEINGLRKWGRVDPGLCSALRRGIGIHHAGMNLRYRQLVERWFRAGWLRVVVATGTLALGINMPAATSVFTEDSVYLTALEYRQAAGRAGRRGFDLLGNVVFFGLPLEKVYRLLASRLPDLSGHFPLSTTLVLRLHQLLSDADAADMGQKMLEEVLTLGRLSIVNPATKQEVLHHLRFSIEYLRRAELLDVNGHPINLAGIVSHLYWTEPMNLCFAVLLNSGVLSEIALGKDPNLTMLTCLAHLFGRRERPSTLTAFAKELIRRSPSKVFLEPMPEAMRKVLSEHNILVFRIMESYIHHYVRTLKEEEITYLPLSERAFVKTRRAVPKESPMFARLADTSLSYVARSPFVALSGKDDKFKSVKEMSRTLRGGVRLQHTVVPTVYELLDTSTVLDSYIVDFYKHGQFQALIDGNGIRPGDVWQLINDFLLIVAALRTGLTVLLRAWEEKMRKQDEELISEVYGDGHPELVEEDNDEESDGEELEGPTKWLPPIKIKPRWRDNRIWDVYLVLCDVQRGLHEKLEEMNA</sequence>
<feature type="region of interest" description="Disordered" evidence="5">
    <location>
        <begin position="537"/>
        <end position="566"/>
    </location>
</feature>
<dbReference type="Pfam" id="PF00270">
    <property type="entry name" value="DEAD"/>
    <property type="match status" value="1"/>
</dbReference>
<dbReference type="Gene3D" id="3.40.50.300">
    <property type="entry name" value="P-loop containing nucleotide triphosphate hydrolases"/>
    <property type="match status" value="2"/>
</dbReference>
<keyword evidence="4" id="KW-0067">ATP-binding</keyword>
<dbReference type="Pfam" id="PF26076">
    <property type="entry name" value="WHD_DDX60"/>
    <property type="match status" value="1"/>
</dbReference>
<dbReference type="InterPro" id="IPR052431">
    <property type="entry name" value="SKI2_subfamily_helicases"/>
</dbReference>
<dbReference type="GeneID" id="27687881"/>
<feature type="compositionally biased region" description="Basic and acidic residues" evidence="5">
    <location>
        <begin position="1213"/>
        <end position="1223"/>
    </location>
</feature>
<dbReference type="PANTHER" id="PTHR44533">
    <property type="entry name" value="DEAD/H RNA HELICASE, PUTATIVE-RELATED"/>
    <property type="match status" value="1"/>
</dbReference>
<dbReference type="eggNOG" id="KOG0949">
    <property type="taxonomic scope" value="Eukaryota"/>
</dbReference>